<name>A0A1R0H0F7_9FUNG</name>
<accession>A0A1R0H0F7</accession>
<dbReference type="AlphaFoldDB" id="A0A1R0H0F7"/>
<evidence type="ECO:0000313" key="1">
    <source>
        <dbReference type="EMBL" id="OLY82619.1"/>
    </source>
</evidence>
<feature type="non-terminal residue" evidence="1">
    <location>
        <position position="48"/>
    </location>
</feature>
<evidence type="ECO:0000313" key="2">
    <source>
        <dbReference type="Proteomes" id="UP000187455"/>
    </source>
</evidence>
<keyword evidence="2" id="KW-1185">Reference proteome</keyword>
<protein>
    <submittedName>
        <fullName evidence="1">Uncharacterized protein</fullName>
    </submittedName>
</protein>
<comment type="caution">
    <text evidence="1">The sequence shown here is derived from an EMBL/GenBank/DDBJ whole genome shotgun (WGS) entry which is preliminary data.</text>
</comment>
<gene>
    <name evidence="1" type="ORF">AYI68_g3253</name>
</gene>
<reference evidence="1 2" key="1">
    <citation type="journal article" date="2016" name="Mol. Biol. Evol.">
        <title>Genome-Wide Survey of Gut Fungi (Harpellales) Reveals the First Horizontally Transferred Ubiquitin Gene from a Mosquito Host.</title>
        <authorList>
            <person name="Wang Y."/>
            <person name="White M.M."/>
            <person name="Kvist S."/>
            <person name="Moncalvo J.M."/>
        </authorList>
    </citation>
    <scope>NUCLEOTIDE SEQUENCE [LARGE SCALE GENOMIC DNA]</scope>
    <source>
        <strain evidence="1 2">ALG-7-W6</strain>
    </source>
</reference>
<proteinExistence type="predicted"/>
<sequence length="48" mass="5625">MKKFPFSFSKYSEYLVCDSASFCCWILVLAERFSAARFCSSNLKKKKK</sequence>
<organism evidence="1 2">
    <name type="scientific">Smittium mucronatum</name>
    <dbReference type="NCBI Taxonomy" id="133383"/>
    <lineage>
        <taxon>Eukaryota</taxon>
        <taxon>Fungi</taxon>
        <taxon>Fungi incertae sedis</taxon>
        <taxon>Zoopagomycota</taxon>
        <taxon>Kickxellomycotina</taxon>
        <taxon>Harpellomycetes</taxon>
        <taxon>Harpellales</taxon>
        <taxon>Legeriomycetaceae</taxon>
        <taxon>Smittium</taxon>
    </lineage>
</organism>
<dbReference type="Proteomes" id="UP000187455">
    <property type="component" value="Unassembled WGS sequence"/>
</dbReference>
<dbReference type="EMBL" id="LSSL01001375">
    <property type="protein sequence ID" value="OLY82619.1"/>
    <property type="molecule type" value="Genomic_DNA"/>
</dbReference>